<sequence>MKKSLEEQIRDQVKYPTTYTKYAPNKEYIKNLESKKLMLQEKKKQINEVKTKINDIKNKRQGLDNLIISKLAFSSNKQLITKYKNKKTEQINSLKNIIKQQKDMIDYYKKRSTKN</sequence>
<keyword evidence="1" id="KW-0175">Coiled coil</keyword>
<organism evidence="2">
    <name type="scientific">viral metagenome</name>
    <dbReference type="NCBI Taxonomy" id="1070528"/>
    <lineage>
        <taxon>unclassified sequences</taxon>
        <taxon>metagenomes</taxon>
        <taxon>organismal metagenomes</taxon>
    </lineage>
</organism>
<dbReference type="AlphaFoldDB" id="A0A6C0BXU6"/>
<name>A0A6C0BXU6_9ZZZZ</name>
<accession>A0A6C0BXU6</accession>
<protein>
    <submittedName>
        <fullName evidence="2">Uncharacterized protein</fullName>
    </submittedName>
</protein>
<feature type="coiled-coil region" evidence="1">
    <location>
        <begin position="25"/>
        <end position="104"/>
    </location>
</feature>
<evidence type="ECO:0000256" key="1">
    <source>
        <dbReference type="SAM" id="Coils"/>
    </source>
</evidence>
<evidence type="ECO:0000313" key="2">
    <source>
        <dbReference type="EMBL" id="QHS97255.1"/>
    </source>
</evidence>
<reference evidence="2" key="1">
    <citation type="journal article" date="2020" name="Nature">
        <title>Giant virus diversity and host interactions through global metagenomics.</title>
        <authorList>
            <person name="Schulz F."/>
            <person name="Roux S."/>
            <person name="Paez-Espino D."/>
            <person name="Jungbluth S."/>
            <person name="Walsh D.A."/>
            <person name="Denef V.J."/>
            <person name="McMahon K.D."/>
            <person name="Konstantinidis K.T."/>
            <person name="Eloe-Fadrosh E.A."/>
            <person name="Kyrpides N.C."/>
            <person name="Woyke T."/>
        </authorList>
    </citation>
    <scope>NUCLEOTIDE SEQUENCE</scope>
    <source>
        <strain evidence="2">GVMAG-M-3300020169-51</strain>
    </source>
</reference>
<dbReference type="EMBL" id="MN739292">
    <property type="protein sequence ID" value="QHS97255.1"/>
    <property type="molecule type" value="Genomic_DNA"/>
</dbReference>
<proteinExistence type="predicted"/>